<dbReference type="OMA" id="ATINSHM"/>
<dbReference type="EC" id="3.4.21.4" evidence="8"/>
<dbReference type="GO" id="GO:0005615">
    <property type="term" value="C:extracellular space"/>
    <property type="evidence" value="ECO:0007669"/>
    <property type="project" value="TreeGrafter"/>
</dbReference>
<dbReference type="PANTHER" id="PTHR24264:SF15">
    <property type="entry name" value="RIKEN CDNA 2210010C04 GENE"/>
    <property type="match status" value="1"/>
</dbReference>
<keyword evidence="2" id="KW-0964">Secreted</keyword>
<keyword evidence="6" id="KW-1015">Disulfide bond</keyword>
<evidence type="ECO:0000256" key="7">
    <source>
        <dbReference type="ARBA" id="ARBA00036320"/>
    </source>
</evidence>
<evidence type="ECO:0000256" key="3">
    <source>
        <dbReference type="ARBA" id="ARBA00022670"/>
    </source>
</evidence>
<dbReference type="CDD" id="cd00190">
    <property type="entry name" value="Tryp_SPc"/>
    <property type="match status" value="1"/>
</dbReference>
<comment type="catalytic activity">
    <reaction evidence="7">
        <text>Preferential cleavage: Arg-|-Xaa, Lys-|-Xaa.</text>
        <dbReference type="EC" id="3.4.21.4"/>
    </reaction>
</comment>
<evidence type="ECO:0000256" key="2">
    <source>
        <dbReference type="ARBA" id="ARBA00022525"/>
    </source>
</evidence>
<evidence type="ECO:0000256" key="4">
    <source>
        <dbReference type="ARBA" id="ARBA00022801"/>
    </source>
</evidence>
<dbReference type="Gene3D" id="2.40.10.10">
    <property type="entry name" value="Trypsin-like serine proteases"/>
    <property type="match status" value="1"/>
</dbReference>
<dbReference type="AlphaFoldDB" id="A0A3B4EF15"/>
<dbReference type="InterPro" id="IPR001254">
    <property type="entry name" value="Trypsin_dom"/>
</dbReference>
<keyword evidence="3" id="KW-0645">Protease</keyword>
<sequence length="143" mass="15651">MQRSNFIVCETEFTSGCKLIQLAFSKLSVSLYFVLLTRVIMLYMFLSKANYPSTLRCLDVPILSDSTCTSCYPGEITSNMFCAGFLAGGKDSCQADSGGPIMCDGVQQGIVSWGDGCALVNKPGVYTKVCKYIYWINGIIENN</sequence>
<keyword evidence="9" id="KW-0472">Membrane</keyword>
<evidence type="ECO:0000256" key="9">
    <source>
        <dbReference type="SAM" id="Phobius"/>
    </source>
</evidence>
<keyword evidence="9" id="KW-1133">Transmembrane helix</keyword>
<dbReference type="Ensembl" id="ENSPNAT00000027693.2">
    <property type="protein sequence ID" value="ENSPNAP00000035122.1"/>
    <property type="gene ID" value="ENSPNAG00000024868.2"/>
</dbReference>
<evidence type="ECO:0000313" key="11">
    <source>
        <dbReference type="Ensembl" id="ENSPNAP00000035122.1"/>
    </source>
</evidence>
<dbReference type="SUPFAM" id="SSF50494">
    <property type="entry name" value="Trypsin-like serine proteases"/>
    <property type="match status" value="1"/>
</dbReference>
<reference evidence="11" key="3">
    <citation type="submission" date="2025-09" db="UniProtKB">
        <authorList>
            <consortium name="Ensembl"/>
        </authorList>
    </citation>
    <scope>IDENTIFICATION</scope>
</reference>
<keyword evidence="9" id="KW-0812">Transmembrane</keyword>
<feature type="domain" description="Peptidase S1" evidence="10">
    <location>
        <begin position="1"/>
        <end position="141"/>
    </location>
</feature>
<evidence type="ECO:0000256" key="5">
    <source>
        <dbReference type="ARBA" id="ARBA00022825"/>
    </source>
</evidence>
<comment type="subcellular location">
    <subcellularLocation>
        <location evidence="1">Secreted</location>
    </subcellularLocation>
</comment>
<keyword evidence="12" id="KW-1185">Reference proteome</keyword>
<feature type="transmembrane region" description="Helical" evidence="9">
    <location>
        <begin position="29"/>
        <end position="46"/>
    </location>
</feature>
<evidence type="ECO:0000313" key="12">
    <source>
        <dbReference type="Proteomes" id="UP001501920"/>
    </source>
</evidence>
<reference evidence="11 12" key="1">
    <citation type="submission" date="2020-10" db="EMBL/GenBank/DDBJ databases">
        <title>Pygocentrus nattereri (red-bellied piranha) genome, fPygNat1, primary haplotype.</title>
        <authorList>
            <person name="Myers G."/>
            <person name="Meyer A."/>
            <person name="Karagic N."/>
            <person name="Pippel M."/>
            <person name="Winkler S."/>
            <person name="Tracey A."/>
            <person name="Wood J."/>
            <person name="Formenti G."/>
            <person name="Howe K."/>
            <person name="Fedrigo O."/>
            <person name="Jarvis E.D."/>
        </authorList>
    </citation>
    <scope>NUCLEOTIDE SEQUENCE [LARGE SCALE GENOMIC DNA]</scope>
</reference>
<reference evidence="11" key="2">
    <citation type="submission" date="2025-08" db="UniProtKB">
        <authorList>
            <consortium name="Ensembl"/>
        </authorList>
    </citation>
    <scope>IDENTIFICATION</scope>
</reference>
<proteinExistence type="predicted"/>
<dbReference type="InterPro" id="IPR009003">
    <property type="entry name" value="Peptidase_S1_PA"/>
</dbReference>
<dbReference type="Proteomes" id="UP001501920">
    <property type="component" value="Chromosome 3"/>
</dbReference>
<dbReference type="InterPro" id="IPR043504">
    <property type="entry name" value="Peptidase_S1_PA_chymotrypsin"/>
</dbReference>
<dbReference type="InterPro" id="IPR050127">
    <property type="entry name" value="Serine_Proteases_S1"/>
</dbReference>
<protein>
    <recommendedName>
        <fullName evidence="8">trypsin</fullName>
        <ecNumber evidence="8">3.4.21.4</ecNumber>
    </recommendedName>
</protein>
<evidence type="ECO:0000256" key="6">
    <source>
        <dbReference type="ARBA" id="ARBA00023157"/>
    </source>
</evidence>
<dbReference type="FunFam" id="2.40.10.10:FF:000248">
    <property type="entry name" value="Anionic trypsin-2"/>
    <property type="match status" value="1"/>
</dbReference>
<name>A0A3B4EF15_PYGNA</name>
<evidence type="ECO:0000256" key="8">
    <source>
        <dbReference type="ARBA" id="ARBA00038868"/>
    </source>
</evidence>
<keyword evidence="5" id="KW-0720">Serine protease</keyword>
<evidence type="ECO:0000259" key="10">
    <source>
        <dbReference type="PROSITE" id="PS50240"/>
    </source>
</evidence>
<dbReference type="PANTHER" id="PTHR24264">
    <property type="entry name" value="TRYPSIN-RELATED"/>
    <property type="match status" value="1"/>
</dbReference>
<accession>A0A3B4EF15</accession>
<dbReference type="GO" id="GO:0004252">
    <property type="term" value="F:serine-type endopeptidase activity"/>
    <property type="evidence" value="ECO:0007669"/>
    <property type="project" value="UniProtKB-EC"/>
</dbReference>
<dbReference type="GO" id="GO:0006508">
    <property type="term" value="P:proteolysis"/>
    <property type="evidence" value="ECO:0007669"/>
    <property type="project" value="UniProtKB-KW"/>
</dbReference>
<dbReference type="SMART" id="SM00020">
    <property type="entry name" value="Tryp_SPc"/>
    <property type="match status" value="1"/>
</dbReference>
<dbReference type="STRING" id="42514.ENSPNAP00000035122"/>
<keyword evidence="4" id="KW-0378">Hydrolase</keyword>
<evidence type="ECO:0000256" key="1">
    <source>
        <dbReference type="ARBA" id="ARBA00004613"/>
    </source>
</evidence>
<organism evidence="11 12">
    <name type="scientific">Pygocentrus nattereri</name>
    <name type="common">Red-bellied piranha</name>
    <dbReference type="NCBI Taxonomy" id="42514"/>
    <lineage>
        <taxon>Eukaryota</taxon>
        <taxon>Metazoa</taxon>
        <taxon>Chordata</taxon>
        <taxon>Craniata</taxon>
        <taxon>Vertebrata</taxon>
        <taxon>Euteleostomi</taxon>
        <taxon>Actinopterygii</taxon>
        <taxon>Neopterygii</taxon>
        <taxon>Teleostei</taxon>
        <taxon>Ostariophysi</taxon>
        <taxon>Characiformes</taxon>
        <taxon>Characoidei</taxon>
        <taxon>Pygocentrus</taxon>
    </lineage>
</organism>
<dbReference type="PROSITE" id="PS50240">
    <property type="entry name" value="TRYPSIN_DOM"/>
    <property type="match status" value="1"/>
</dbReference>
<dbReference type="GeneTree" id="ENSGT01050000244883"/>
<dbReference type="Pfam" id="PF00089">
    <property type="entry name" value="Trypsin"/>
    <property type="match status" value="1"/>
</dbReference>